<reference evidence="1 2" key="1">
    <citation type="submission" date="2012-05" db="EMBL/GenBank/DDBJ databases">
        <authorList>
            <person name="Weinstock G."/>
            <person name="Sodergren E."/>
            <person name="Lobos E.A."/>
            <person name="Fulton L."/>
            <person name="Fulton R."/>
            <person name="Courtney L."/>
            <person name="Fronick C."/>
            <person name="O'Laughlin M."/>
            <person name="Godfrey J."/>
            <person name="Wilson R.M."/>
            <person name="Miner T."/>
            <person name="Farmer C."/>
            <person name="Delehaunty K."/>
            <person name="Cordes M."/>
            <person name="Minx P."/>
            <person name="Tomlinson C."/>
            <person name="Chen J."/>
            <person name="Wollam A."/>
            <person name="Pepin K.H."/>
            <person name="Bhonagiri V."/>
            <person name="Zhang X."/>
            <person name="Suruliraj S."/>
            <person name="Warren W."/>
            <person name="Mitreva M."/>
            <person name="Mardis E.R."/>
            <person name="Wilson R.K."/>
        </authorList>
    </citation>
    <scope>NUCLEOTIDE SEQUENCE [LARGE SCALE GENOMIC DNA]</scope>
    <source>
        <strain evidence="1 2">DSM 1785</strain>
    </source>
</reference>
<dbReference type="AlphaFoldDB" id="L1QPJ4"/>
<proteinExistence type="predicted"/>
<accession>L1QPJ4</accession>
<dbReference type="RefSeq" id="WP_005209615.1">
    <property type="nucleotide sequence ID" value="NZ_KB291596.1"/>
</dbReference>
<evidence type="ECO:0000313" key="1">
    <source>
        <dbReference type="EMBL" id="EKY29816.1"/>
    </source>
</evidence>
<organism evidence="1 2">
    <name type="scientific">Clostridium celatum DSM 1785</name>
    <dbReference type="NCBI Taxonomy" id="545697"/>
    <lineage>
        <taxon>Bacteria</taxon>
        <taxon>Bacillati</taxon>
        <taxon>Bacillota</taxon>
        <taxon>Clostridia</taxon>
        <taxon>Eubacteriales</taxon>
        <taxon>Clostridiaceae</taxon>
        <taxon>Clostridium</taxon>
    </lineage>
</organism>
<dbReference type="Proteomes" id="UP000010420">
    <property type="component" value="Unassembled WGS sequence"/>
</dbReference>
<protein>
    <submittedName>
        <fullName evidence="1">Uncharacterized protein</fullName>
    </submittedName>
</protein>
<evidence type="ECO:0000313" key="2">
    <source>
        <dbReference type="Proteomes" id="UP000010420"/>
    </source>
</evidence>
<dbReference type="PATRIC" id="fig|545697.3.peg.10"/>
<keyword evidence="2" id="KW-1185">Reference proteome</keyword>
<sequence>MKKIYRKPEIFIESFEVSEFIAGSCTIDVNFGDTGAINLCAYPDPDFGGAMTIFNSLSVCDSLWDDAENNDKGCYHIPVDGAGYFGS</sequence>
<comment type="caution">
    <text evidence="1">The sequence shown here is derived from an EMBL/GenBank/DDBJ whole genome shotgun (WGS) entry which is preliminary data.</text>
</comment>
<name>L1QPJ4_9CLOT</name>
<dbReference type="HOGENOM" id="CLU_2477843_0_0_9"/>
<dbReference type="STRING" id="545697.HMPREF0216_00010"/>
<gene>
    <name evidence="1" type="ORF">HMPREF0216_00010</name>
</gene>
<dbReference type="EMBL" id="AMEZ01000001">
    <property type="protein sequence ID" value="EKY29816.1"/>
    <property type="molecule type" value="Genomic_DNA"/>
</dbReference>